<protein>
    <recommendedName>
        <fullName evidence="3">Glyoxalase-like domain-containing protein</fullName>
    </recommendedName>
</protein>
<proteinExistence type="predicted"/>
<dbReference type="RefSeq" id="WP_282513890.1">
    <property type="nucleotide sequence ID" value="NZ_JASCIR010000011.1"/>
</dbReference>
<dbReference type="EMBL" id="JASCIR010000011">
    <property type="protein sequence ID" value="MDI3387567.1"/>
    <property type="molecule type" value="Genomic_DNA"/>
</dbReference>
<organism evidence="1 2">
    <name type="scientific">Streptomyces solicavernae</name>
    <dbReference type="NCBI Taxonomy" id="3043614"/>
    <lineage>
        <taxon>Bacteria</taxon>
        <taxon>Bacillati</taxon>
        <taxon>Actinomycetota</taxon>
        <taxon>Actinomycetes</taxon>
        <taxon>Kitasatosporales</taxon>
        <taxon>Streptomycetaceae</taxon>
        <taxon>Streptomyces</taxon>
    </lineage>
</organism>
<evidence type="ECO:0008006" key="3">
    <source>
        <dbReference type="Google" id="ProtNLM"/>
    </source>
</evidence>
<name>A0ABT6RT04_9ACTN</name>
<gene>
    <name evidence="1" type="ORF">QIS99_15360</name>
</gene>
<sequence>MDEEIIPALRAEDAARAVGRYARLGFAQQWEHRFEPGFPVLTEVAHELELTDPDGNRVRVGEAGG</sequence>
<comment type="caution">
    <text evidence="1">The sequence shown here is derived from an EMBL/GenBank/DDBJ whole genome shotgun (WGS) entry which is preliminary data.</text>
</comment>
<reference evidence="1 2" key="1">
    <citation type="submission" date="2023-05" db="EMBL/GenBank/DDBJ databases">
        <title>Draft genome sequence of Streptomyces sp. B-S-A8 isolated from a cave soil in Thailand.</title>
        <authorList>
            <person name="Chamroensaksri N."/>
            <person name="Muangham S."/>
        </authorList>
    </citation>
    <scope>NUCLEOTIDE SEQUENCE [LARGE SCALE GENOMIC DNA]</scope>
    <source>
        <strain evidence="1 2">B-S-A8</strain>
    </source>
</reference>
<accession>A0ABT6RT04</accession>
<keyword evidence="2" id="KW-1185">Reference proteome</keyword>
<dbReference type="Proteomes" id="UP001224661">
    <property type="component" value="Unassembled WGS sequence"/>
</dbReference>
<evidence type="ECO:0000313" key="1">
    <source>
        <dbReference type="EMBL" id="MDI3387567.1"/>
    </source>
</evidence>
<evidence type="ECO:0000313" key="2">
    <source>
        <dbReference type="Proteomes" id="UP001224661"/>
    </source>
</evidence>